<dbReference type="AlphaFoldDB" id="W9NFT8"/>
<dbReference type="SMART" id="SM00343">
    <property type="entry name" value="ZnF_C2HC"/>
    <property type="match status" value="1"/>
</dbReference>
<dbReference type="InterPro" id="IPR001878">
    <property type="entry name" value="Znf_CCHC"/>
</dbReference>
<name>W9NFT8_FUSOX</name>
<sequence length="115" mass="13013">MSATQGDIKATIELLRLKQTGSARDYSIKFLELLSKTTKETYLAARFFLGLKEDIQKAIYEDGELPATFEDMARKATTIDNYLHHKRRKSGLCYACGASGHIAKDCKTEQQTYLK</sequence>
<reference evidence="3" key="1">
    <citation type="submission" date="2011-10" db="EMBL/GenBank/DDBJ databases">
        <title>The Genome Sequence of Fusarium oxysporum HDV247.</title>
        <authorList>
            <consortium name="The Broad Institute Genome Sequencing Platform"/>
            <person name="Ma L.-J."/>
            <person name="Gale L.R."/>
            <person name="Schwartz D.C."/>
            <person name="Zhou S."/>
            <person name="Corby-Kistler H."/>
            <person name="Young S.K."/>
            <person name="Zeng Q."/>
            <person name="Gargeya S."/>
            <person name="Fitzgerald M."/>
            <person name="Haas B."/>
            <person name="Abouelleil A."/>
            <person name="Alvarado L."/>
            <person name="Arachchi H.M."/>
            <person name="Berlin A."/>
            <person name="Brown A."/>
            <person name="Chapman S.B."/>
            <person name="Chen Z."/>
            <person name="Dunbar C."/>
            <person name="Freedman E."/>
            <person name="Gearin G."/>
            <person name="Goldberg J."/>
            <person name="Griggs A."/>
            <person name="Gujja S."/>
            <person name="Heiman D."/>
            <person name="Howarth C."/>
            <person name="Larson L."/>
            <person name="Lui A."/>
            <person name="MacDonald P.J.P."/>
            <person name="Montmayeur A."/>
            <person name="Murphy C."/>
            <person name="Neiman D."/>
            <person name="Pearson M."/>
            <person name="Priest M."/>
            <person name="Roberts A."/>
            <person name="Saif S."/>
            <person name="Shea T."/>
            <person name="Shenoy N."/>
            <person name="Sisk P."/>
            <person name="Stolte C."/>
            <person name="Sykes S."/>
            <person name="Wortman J."/>
            <person name="Nusbaum C."/>
            <person name="Birren B."/>
        </authorList>
    </citation>
    <scope>NUCLEOTIDE SEQUENCE [LARGE SCALE GENOMIC DNA]</scope>
    <source>
        <strain evidence="3">HDV247</strain>
    </source>
</reference>
<evidence type="ECO:0000256" key="1">
    <source>
        <dbReference type="PROSITE-ProRule" id="PRU00047"/>
    </source>
</evidence>
<accession>W9NFT8</accession>
<evidence type="ECO:0000259" key="2">
    <source>
        <dbReference type="PROSITE" id="PS50158"/>
    </source>
</evidence>
<dbReference type="SUPFAM" id="SSF57756">
    <property type="entry name" value="Retrovirus zinc finger-like domains"/>
    <property type="match status" value="1"/>
</dbReference>
<organism evidence="3">
    <name type="scientific">Fusarium oxysporum f. sp. pisi HDV247</name>
    <dbReference type="NCBI Taxonomy" id="1080344"/>
    <lineage>
        <taxon>Eukaryota</taxon>
        <taxon>Fungi</taxon>
        <taxon>Dikarya</taxon>
        <taxon>Ascomycota</taxon>
        <taxon>Pezizomycotina</taxon>
        <taxon>Sordariomycetes</taxon>
        <taxon>Hypocreomycetidae</taxon>
        <taxon>Hypocreales</taxon>
        <taxon>Nectriaceae</taxon>
        <taxon>Fusarium</taxon>
        <taxon>Fusarium oxysporum species complex</taxon>
    </lineage>
</organism>
<dbReference type="HOGENOM" id="CLU_2109114_0_0_1"/>
<dbReference type="GO" id="GO:0008270">
    <property type="term" value="F:zinc ion binding"/>
    <property type="evidence" value="ECO:0007669"/>
    <property type="project" value="UniProtKB-KW"/>
</dbReference>
<dbReference type="EMBL" id="JH651096">
    <property type="protein sequence ID" value="EXA29601.1"/>
    <property type="molecule type" value="Genomic_DNA"/>
</dbReference>
<proteinExistence type="predicted"/>
<keyword evidence="1" id="KW-0862">Zinc</keyword>
<dbReference type="InterPro" id="IPR036875">
    <property type="entry name" value="Znf_CCHC_sf"/>
</dbReference>
<dbReference type="Proteomes" id="UP000030751">
    <property type="component" value="Unassembled WGS sequence"/>
</dbReference>
<dbReference type="GO" id="GO:0003676">
    <property type="term" value="F:nucleic acid binding"/>
    <property type="evidence" value="ECO:0007669"/>
    <property type="project" value="InterPro"/>
</dbReference>
<evidence type="ECO:0000313" key="3">
    <source>
        <dbReference type="EMBL" id="EXA29601.1"/>
    </source>
</evidence>
<dbReference type="Gene3D" id="4.10.60.10">
    <property type="entry name" value="Zinc finger, CCHC-type"/>
    <property type="match status" value="1"/>
</dbReference>
<protein>
    <recommendedName>
        <fullName evidence="2">CCHC-type domain-containing protein</fullName>
    </recommendedName>
</protein>
<dbReference type="PROSITE" id="PS50158">
    <property type="entry name" value="ZF_CCHC"/>
    <property type="match status" value="1"/>
</dbReference>
<gene>
    <name evidence="3" type="ORF">FOVG_18917</name>
</gene>
<reference evidence="3" key="2">
    <citation type="submission" date="2012-05" db="EMBL/GenBank/DDBJ databases">
        <title>Annotation of the Genome Sequence of Fusarium oxysporum HDV247.</title>
        <authorList>
            <consortium name="The Broad Institute Genomics Platform"/>
            <person name="Ma L.-J."/>
            <person name="Corby-Kistler H."/>
            <person name="Broz K."/>
            <person name="Gale L.R."/>
            <person name="Jonkers W."/>
            <person name="O'Donnell K."/>
            <person name="Ploetz R."/>
            <person name="Steinberg C."/>
            <person name="Schwartz D.C."/>
            <person name="VanEtten H."/>
            <person name="Zhou S."/>
            <person name="Young S.K."/>
            <person name="Zeng Q."/>
            <person name="Gargeya S."/>
            <person name="Fitzgerald M."/>
            <person name="Abouelleil A."/>
            <person name="Alvarado L."/>
            <person name="Chapman S.B."/>
            <person name="Gainer-Dewar J."/>
            <person name="Goldberg J."/>
            <person name="Griggs A."/>
            <person name="Gujja S."/>
            <person name="Hansen M."/>
            <person name="Howarth C."/>
            <person name="Imamovic A."/>
            <person name="Ireland A."/>
            <person name="Larimer J."/>
            <person name="McCowan C."/>
            <person name="Murphy C."/>
            <person name="Pearson M."/>
            <person name="Poon T.W."/>
            <person name="Priest M."/>
            <person name="Roberts A."/>
            <person name="Saif S."/>
            <person name="Shea T."/>
            <person name="Sykes S."/>
            <person name="Wortman J."/>
            <person name="Nusbaum C."/>
            <person name="Birren B."/>
        </authorList>
    </citation>
    <scope>NUCLEOTIDE SEQUENCE</scope>
    <source>
        <strain evidence="3">HDV247</strain>
    </source>
</reference>
<dbReference type="OrthoDB" id="427960at2759"/>
<dbReference type="Pfam" id="PF00098">
    <property type="entry name" value="zf-CCHC"/>
    <property type="match status" value="1"/>
</dbReference>
<feature type="domain" description="CCHC-type" evidence="2">
    <location>
        <begin position="93"/>
        <end position="107"/>
    </location>
</feature>
<keyword evidence="1" id="KW-0863">Zinc-finger</keyword>
<keyword evidence="1" id="KW-0479">Metal-binding</keyword>